<dbReference type="AlphaFoldDB" id="W7J2R6"/>
<accession>W7J2R6</accession>
<dbReference type="Proteomes" id="UP000019277">
    <property type="component" value="Unassembled WGS sequence"/>
</dbReference>
<protein>
    <submittedName>
        <fullName evidence="1">Uncharacterized protein</fullName>
    </submittedName>
</protein>
<reference evidence="1 2" key="1">
    <citation type="journal article" date="2014" name="Genome Announc.">
        <title>Draft Genome Sequence of the Antitrypanosomally Active Sponge-Associated Bacterium Actinokineospora sp. Strain EG49.</title>
        <authorList>
            <person name="Harjes J."/>
            <person name="Ryu T."/>
            <person name="Abdelmohsen U.R."/>
            <person name="Moitinho-Silva L."/>
            <person name="Horn H."/>
            <person name="Ravasi T."/>
            <person name="Hentschel U."/>
        </authorList>
    </citation>
    <scope>NUCLEOTIDE SEQUENCE [LARGE SCALE GENOMIC DNA]</scope>
    <source>
        <strain evidence="1 2">EG49</strain>
    </source>
</reference>
<comment type="caution">
    <text evidence="1">The sequence shown here is derived from an EMBL/GenBank/DDBJ whole genome shotgun (WGS) entry which is preliminary data.</text>
</comment>
<evidence type="ECO:0000313" key="2">
    <source>
        <dbReference type="Proteomes" id="UP000019277"/>
    </source>
</evidence>
<dbReference type="EMBL" id="AYXG01000051">
    <property type="protein sequence ID" value="EWC63241.1"/>
    <property type="molecule type" value="Genomic_DNA"/>
</dbReference>
<name>W7J2R6_9PSEU</name>
<keyword evidence="2" id="KW-1185">Reference proteome</keyword>
<accession>A0A8E2X6Y8</accession>
<organism evidence="1 2">
    <name type="scientific">Actinokineospora spheciospongiae</name>
    <dbReference type="NCBI Taxonomy" id="909613"/>
    <lineage>
        <taxon>Bacteria</taxon>
        <taxon>Bacillati</taxon>
        <taxon>Actinomycetota</taxon>
        <taxon>Actinomycetes</taxon>
        <taxon>Pseudonocardiales</taxon>
        <taxon>Pseudonocardiaceae</taxon>
        <taxon>Actinokineospora</taxon>
    </lineage>
</organism>
<sequence>MRYWLGPDGTMHRVEVAVASEPGPVVIDFDTHSRAAVPALPGAVPPR</sequence>
<gene>
    <name evidence="1" type="ORF">UO65_1455</name>
</gene>
<evidence type="ECO:0000313" key="1">
    <source>
        <dbReference type="EMBL" id="EWC63241.1"/>
    </source>
</evidence>
<proteinExistence type="predicted"/>
<dbReference type="RefSeq" id="WP_181399834.1">
    <property type="nucleotide sequence ID" value="NZ_AYXG01000051.1"/>
</dbReference>